<dbReference type="PROSITE" id="PS51679">
    <property type="entry name" value="SAM_MT_C5"/>
    <property type="match status" value="1"/>
</dbReference>
<comment type="similarity">
    <text evidence="6">Belongs to the class I-like SAM-binding methyltransferase superfamily. C5-methyltransferase family.</text>
</comment>
<name>A0ABU0ERK2_9PSEU</name>
<dbReference type="GO" id="GO:0032259">
    <property type="term" value="P:methylation"/>
    <property type="evidence" value="ECO:0007669"/>
    <property type="project" value="UniProtKB-KW"/>
</dbReference>
<dbReference type="InterPro" id="IPR029063">
    <property type="entry name" value="SAM-dependent_MTases_sf"/>
</dbReference>
<evidence type="ECO:0000256" key="3">
    <source>
        <dbReference type="ARBA" id="ARBA00022679"/>
    </source>
</evidence>
<evidence type="ECO:0000256" key="5">
    <source>
        <dbReference type="ARBA" id="ARBA00022747"/>
    </source>
</evidence>
<gene>
    <name evidence="7" type="ORF">FB470_001922</name>
</gene>
<keyword evidence="5" id="KW-0680">Restriction system</keyword>
<dbReference type="Gene3D" id="3.40.50.150">
    <property type="entry name" value="Vaccinia Virus protein VP39"/>
    <property type="match status" value="1"/>
</dbReference>
<reference evidence="7 8" key="1">
    <citation type="submission" date="2023-07" db="EMBL/GenBank/DDBJ databases">
        <title>Sequencing the genomes of 1000 actinobacteria strains.</title>
        <authorList>
            <person name="Klenk H.-P."/>
        </authorList>
    </citation>
    <scope>NUCLEOTIDE SEQUENCE [LARGE SCALE GENOMIC DNA]</scope>
    <source>
        <strain evidence="7 8">DSM 45805</strain>
    </source>
</reference>
<dbReference type="PANTHER" id="PTHR10629:SF52">
    <property type="entry name" value="DNA (CYTOSINE-5)-METHYLTRANSFERASE 1"/>
    <property type="match status" value="1"/>
</dbReference>
<keyword evidence="2 6" id="KW-0489">Methyltransferase</keyword>
<dbReference type="InterPro" id="IPR001525">
    <property type="entry name" value="C5_MeTfrase"/>
</dbReference>
<keyword evidence="3 6" id="KW-0808">Transferase</keyword>
<evidence type="ECO:0000313" key="7">
    <source>
        <dbReference type="EMBL" id="MDQ0377928.1"/>
    </source>
</evidence>
<keyword evidence="8" id="KW-1185">Reference proteome</keyword>
<dbReference type="SUPFAM" id="SSF53335">
    <property type="entry name" value="S-adenosyl-L-methionine-dependent methyltransferases"/>
    <property type="match status" value="1"/>
</dbReference>
<accession>A0ABU0ERK2</accession>
<dbReference type="PANTHER" id="PTHR10629">
    <property type="entry name" value="CYTOSINE-SPECIFIC METHYLTRANSFERASE"/>
    <property type="match status" value="1"/>
</dbReference>
<proteinExistence type="inferred from homology"/>
<evidence type="ECO:0000256" key="1">
    <source>
        <dbReference type="ARBA" id="ARBA00011975"/>
    </source>
</evidence>
<evidence type="ECO:0000256" key="6">
    <source>
        <dbReference type="PROSITE-ProRule" id="PRU01016"/>
    </source>
</evidence>
<dbReference type="EC" id="2.1.1.37" evidence="1"/>
<feature type="active site" evidence="6">
    <location>
        <position position="73"/>
    </location>
</feature>
<protein>
    <recommendedName>
        <fullName evidence="1">DNA (cytosine-5-)-methyltransferase</fullName>
        <ecNumber evidence="1">2.1.1.37</ecNumber>
    </recommendedName>
</protein>
<sequence length="321" mass="35287">MKTATDLFGGAGGSSEGLRRAGWHVAIAANHWPTAVATHQLNDPDTEHRIKDLSEVDWRTFPSTDLLWASPSCVWHARSGGRKRPPAEVERLRADAGAIDRATAFAVIEAAEVHHYPAILVENVVEFLDWTLFPWWLDGLRALGYQTETLVLDAKNFGHAQNRKRLFVAATRGLDVDLTAPSMPAVTAADILDPDPGKEVARRLYVSDQIDQIDTEGVPHLVTYRRHARPRRADRHQLATITAGGNHHAVATIVDGRPHHRMLTNRECARAQGFDDDYEFVGTAAEVKRQIGNAVPVGIAHWLGSRVAAALGTQQLPLFAA</sequence>
<dbReference type="Proteomes" id="UP001229651">
    <property type="component" value="Unassembled WGS sequence"/>
</dbReference>
<evidence type="ECO:0000313" key="8">
    <source>
        <dbReference type="Proteomes" id="UP001229651"/>
    </source>
</evidence>
<dbReference type="EMBL" id="JAUSUT010000001">
    <property type="protein sequence ID" value="MDQ0377928.1"/>
    <property type="molecule type" value="Genomic_DNA"/>
</dbReference>
<dbReference type="Gene3D" id="3.90.120.10">
    <property type="entry name" value="DNA Methylase, subunit A, domain 2"/>
    <property type="match status" value="1"/>
</dbReference>
<dbReference type="InterPro" id="IPR050390">
    <property type="entry name" value="C5-Methyltransferase"/>
</dbReference>
<dbReference type="GO" id="GO:0003886">
    <property type="term" value="F:DNA (cytosine-5-)-methyltransferase activity"/>
    <property type="evidence" value="ECO:0007669"/>
    <property type="project" value="UniProtKB-EC"/>
</dbReference>
<organism evidence="7 8">
    <name type="scientific">Amycolatopsis thermophila</name>
    <dbReference type="NCBI Taxonomy" id="206084"/>
    <lineage>
        <taxon>Bacteria</taxon>
        <taxon>Bacillati</taxon>
        <taxon>Actinomycetota</taxon>
        <taxon>Actinomycetes</taxon>
        <taxon>Pseudonocardiales</taxon>
        <taxon>Pseudonocardiaceae</taxon>
        <taxon>Amycolatopsis</taxon>
    </lineage>
</organism>
<dbReference type="Pfam" id="PF00145">
    <property type="entry name" value="DNA_methylase"/>
    <property type="match status" value="1"/>
</dbReference>
<keyword evidence="4 6" id="KW-0949">S-adenosyl-L-methionine</keyword>
<dbReference type="PRINTS" id="PR00105">
    <property type="entry name" value="C5METTRFRASE"/>
</dbReference>
<evidence type="ECO:0000256" key="2">
    <source>
        <dbReference type="ARBA" id="ARBA00022603"/>
    </source>
</evidence>
<dbReference type="RefSeq" id="WP_306990531.1">
    <property type="nucleotide sequence ID" value="NZ_JAUSUT010000001.1"/>
</dbReference>
<comment type="caution">
    <text evidence="7">The sequence shown here is derived from an EMBL/GenBank/DDBJ whole genome shotgun (WGS) entry which is preliminary data.</text>
</comment>
<evidence type="ECO:0000256" key="4">
    <source>
        <dbReference type="ARBA" id="ARBA00022691"/>
    </source>
</evidence>